<keyword evidence="3" id="KW-1185">Reference proteome</keyword>
<accession>A0AAE1AMW1</accession>
<evidence type="ECO:0000313" key="2">
    <source>
        <dbReference type="EMBL" id="KAK3790704.1"/>
    </source>
</evidence>
<name>A0AAE1AMW1_9GAST</name>
<evidence type="ECO:0000313" key="3">
    <source>
        <dbReference type="Proteomes" id="UP001283361"/>
    </source>
</evidence>
<reference evidence="2" key="1">
    <citation type="journal article" date="2023" name="G3 (Bethesda)">
        <title>A reference genome for the long-term kleptoplast-retaining sea slug Elysia crispata morphotype clarki.</title>
        <authorList>
            <person name="Eastman K.E."/>
            <person name="Pendleton A.L."/>
            <person name="Shaikh M.A."/>
            <person name="Suttiyut T."/>
            <person name="Ogas R."/>
            <person name="Tomko P."/>
            <person name="Gavelis G."/>
            <person name="Widhalm J.R."/>
            <person name="Wisecaver J.H."/>
        </authorList>
    </citation>
    <scope>NUCLEOTIDE SEQUENCE</scope>
    <source>
        <strain evidence="2">ECLA1</strain>
    </source>
</reference>
<gene>
    <name evidence="2" type="ORF">RRG08_038195</name>
</gene>
<dbReference type="Proteomes" id="UP001283361">
    <property type="component" value="Unassembled WGS sequence"/>
</dbReference>
<feature type="region of interest" description="Disordered" evidence="1">
    <location>
        <begin position="47"/>
        <end position="77"/>
    </location>
</feature>
<evidence type="ECO:0000256" key="1">
    <source>
        <dbReference type="SAM" id="MobiDB-lite"/>
    </source>
</evidence>
<dbReference type="EMBL" id="JAWDGP010001519">
    <property type="protein sequence ID" value="KAK3790704.1"/>
    <property type="molecule type" value="Genomic_DNA"/>
</dbReference>
<organism evidence="2 3">
    <name type="scientific">Elysia crispata</name>
    <name type="common">lettuce slug</name>
    <dbReference type="NCBI Taxonomy" id="231223"/>
    <lineage>
        <taxon>Eukaryota</taxon>
        <taxon>Metazoa</taxon>
        <taxon>Spiralia</taxon>
        <taxon>Lophotrochozoa</taxon>
        <taxon>Mollusca</taxon>
        <taxon>Gastropoda</taxon>
        <taxon>Heterobranchia</taxon>
        <taxon>Euthyneura</taxon>
        <taxon>Panpulmonata</taxon>
        <taxon>Sacoglossa</taxon>
        <taxon>Placobranchoidea</taxon>
        <taxon>Plakobranchidae</taxon>
        <taxon>Elysia</taxon>
    </lineage>
</organism>
<sequence length="77" mass="8537">MFSSPQDTTSIFQDLVMAPEISGFRSDAGVQEINDHPCDTLSWNLLPIKPDGRDDPSGSHGEGHGVWSPPRIYRTLR</sequence>
<comment type="caution">
    <text evidence="2">The sequence shown here is derived from an EMBL/GenBank/DDBJ whole genome shotgun (WGS) entry which is preliminary data.</text>
</comment>
<proteinExistence type="predicted"/>
<dbReference type="AlphaFoldDB" id="A0AAE1AMW1"/>
<protein>
    <submittedName>
        <fullName evidence="2">Uncharacterized protein</fullName>
    </submittedName>
</protein>
<feature type="compositionally biased region" description="Basic and acidic residues" evidence="1">
    <location>
        <begin position="50"/>
        <end position="63"/>
    </location>
</feature>